<dbReference type="AlphaFoldDB" id="A0A4C2E1J4"/>
<name>A0A4C2E1J4_9SACH</name>
<organism evidence="2 3">
    <name type="scientific">Zygosaccharomyces mellis</name>
    <dbReference type="NCBI Taxonomy" id="42258"/>
    <lineage>
        <taxon>Eukaryota</taxon>
        <taxon>Fungi</taxon>
        <taxon>Dikarya</taxon>
        <taxon>Ascomycota</taxon>
        <taxon>Saccharomycotina</taxon>
        <taxon>Saccharomycetes</taxon>
        <taxon>Saccharomycetales</taxon>
        <taxon>Saccharomycetaceae</taxon>
        <taxon>Zygosaccharomyces</taxon>
    </lineage>
</organism>
<proteinExistence type="predicted"/>
<feature type="region of interest" description="Disordered" evidence="1">
    <location>
        <begin position="192"/>
        <end position="222"/>
    </location>
</feature>
<dbReference type="GO" id="GO:0000736">
    <property type="term" value="P:double-strand break repair via single-strand annealing, removal of nonhomologous ends"/>
    <property type="evidence" value="ECO:0007669"/>
    <property type="project" value="InterPro"/>
</dbReference>
<gene>
    <name evidence="2" type="ORF">ZYGM_003727</name>
</gene>
<accession>A0A4C2E1J4</accession>
<keyword evidence="3" id="KW-1185">Reference proteome</keyword>
<dbReference type="Proteomes" id="UP000301737">
    <property type="component" value="Unassembled WGS sequence"/>
</dbReference>
<comment type="caution">
    <text evidence="2">The sequence shown here is derived from an EMBL/GenBank/DDBJ whole genome shotgun (WGS) entry which is preliminary data.</text>
</comment>
<evidence type="ECO:0000313" key="2">
    <source>
        <dbReference type="EMBL" id="GCE97563.1"/>
    </source>
</evidence>
<sequence length="256" mass="29256">MAPSVALVKVASNTVLPIRIFINRKQLLQNNSKDTVFHAPLLSNNSIVCIKSPSTRMYLSNLDMQSLTNDIETEILLIVHEVTSPELIQNVLRKIKTGQSMDWQKDVMPKIFSGPAVPSVTSYIQSITRIGKFKYRLHFKHNWELSIFIDNIRVLAHIRAYLMFKSDMSIFPPIAGLHSKSKILLHEHVKTEDSPQVLQEEGEEAIPNNDEVREPPEEQKPELKFRYSPVISLGECINVHVLQRPQRNKRAQQATS</sequence>
<dbReference type="InterPro" id="IPR021624">
    <property type="entry name" value="Saw1"/>
</dbReference>
<evidence type="ECO:0000256" key="1">
    <source>
        <dbReference type="SAM" id="MobiDB-lite"/>
    </source>
</evidence>
<reference evidence="2 3" key="1">
    <citation type="submission" date="2019-01" db="EMBL/GenBank/DDBJ databases">
        <title>Draft Genome Sequencing of Zygosaccharomyces mellis Ca-7.</title>
        <authorList>
            <person name="Shiwa Y."/>
            <person name="Kanesaki Y."/>
            <person name="Ishige T."/>
            <person name="Mura K."/>
            <person name="Hori T."/>
            <person name="Tamura T."/>
        </authorList>
    </citation>
    <scope>NUCLEOTIDE SEQUENCE [LARGE SCALE GENOMIC DNA]</scope>
    <source>
        <strain evidence="2 3">Ca-7</strain>
    </source>
</reference>
<dbReference type="GO" id="GO:0070336">
    <property type="term" value="F:flap-structured DNA binding"/>
    <property type="evidence" value="ECO:0007669"/>
    <property type="project" value="InterPro"/>
</dbReference>
<dbReference type="Pfam" id="PF11561">
    <property type="entry name" value="Saw1"/>
    <property type="match status" value="1"/>
</dbReference>
<dbReference type="EMBL" id="BIMX01000002">
    <property type="protein sequence ID" value="GCE97563.1"/>
    <property type="molecule type" value="Genomic_DNA"/>
</dbReference>
<dbReference type="OrthoDB" id="4034365at2759"/>
<evidence type="ECO:0000313" key="3">
    <source>
        <dbReference type="Proteomes" id="UP000301737"/>
    </source>
</evidence>
<feature type="compositionally biased region" description="Basic and acidic residues" evidence="1">
    <location>
        <begin position="210"/>
        <end position="222"/>
    </location>
</feature>
<protein>
    <submittedName>
        <fullName evidence="2">Uncharacterized protein</fullName>
    </submittedName>
</protein>